<feature type="transmembrane region" description="Helical" evidence="7">
    <location>
        <begin position="45"/>
        <end position="64"/>
    </location>
</feature>
<keyword evidence="6 7" id="KW-0472">Membrane</keyword>
<evidence type="ECO:0000256" key="5">
    <source>
        <dbReference type="ARBA" id="ARBA00022989"/>
    </source>
</evidence>
<dbReference type="Pfam" id="PF01914">
    <property type="entry name" value="MarC"/>
    <property type="match status" value="1"/>
</dbReference>
<evidence type="ECO:0000256" key="3">
    <source>
        <dbReference type="ARBA" id="ARBA00022475"/>
    </source>
</evidence>
<feature type="transmembrane region" description="Helical" evidence="7">
    <location>
        <begin position="118"/>
        <end position="138"/>
    </location>
</feature>
<keyword evidence="4 7" id="KW-0812">Transmembrane</keyword>
<dbReference type="GO" id="GO:0005886">
    <property type="term" value="C:plasma membrane"/>
    <property type="evidence" value="ECO:0007669"/>
    <property type="project" value="UniProtKB-SubCell"/>
</dbReference>
<dbReference type="Proteomes" id="UP000028680">
    <property type="component" value="Chromosome"/>
</dbReference>
<comment type="subcellular location">
    <subcellularLocation>
        <location evidence="1 7">Cell membrane</location>
        <topology evidence="1 7">Multi-pass membrane protein</topology>
    </subcellularLocation>
</comment>
<dbReference type="NCBIfam" id="TIGR00427">
    <property type="entry name" value="NAAT family transporter"/>
    <property type="match status" value="1"/>
</dbReference>
<dbReference type="PANTHER" id="PTHR33508:SF1">
    <property type="entry name" value="UPF0056 MEMBRANE PROTEIN YHCE"/>
    <property type="match status" value="1"/>
</dbReference>
<evidence type="ECO:0000256" key="7">
    <source>
        <dbReference type="RuleBase" id="RU362048"/>
    </source>
</evidence>
<comment type="similarity">
    <text evidence="2 7">Belongs to the UPF0056 (MarC) family.</text>
</comment>
<feature type="transmembrane region" description="Helical" evidence="7">
    <location>
        <begin position="182"/>
        <end position="202"/>
    </location>
</feature>
<gene>
    <name evidence="8" type="ORF">RCA23_c17740</name>
</gene>
<dbReference type="AlphaFoldDB" id="A0AAN0RJF0"/>
<keyword evidence="5 7" id="KW-1133">Transmembrane helix</keyword>
<dbReference type="KEGG" id="ptp:RCA23_c17740"/>
<dbReference type="InterPro" id="IPR002771">
    <property type="entry name" value="Multi_antbiot-R_MarC"/>
</dbReference>
<dbReference type="EMBL" id="CP003984">
    <property type="protein sequence ID" value="AII87308.1"/>
    <property type="molecule type" value="Genomic_DNA"/>
</dbReference>
<protein>
    <recommendedName>
        <fullName evidence="7">UPF0056 membrane protein</fullName>
    </recommendedName>
</protein>
<keyword evidence="9" id="KW-1185">Reference proteome</keyword>
<sequence>MSELIDTLPLIWAFATLFVVIDPIGLAPIFVALTQGIEPKKRKAIGMRACMIAFVILALFGFFGESVLGFAGISMPAFQIAGGVLLFLTALEMLFELRAKRRSTKGDDVEDDDNDPSVFPLATPLIAGPGAIATVILLTNEAQGNLLQQISVIVVMGAVVLAAFILFMLAGVMERALGQTGILVVSRVLGMLLAALAVQFILNGLLGFSATLG</sequence>
<evidence type="ECO:0000313" key="8">
    <source>
        <dbReference type="EMBL" id="AII87308.1"/>
    </source>
</evidence>
<evidence type="ECO:0000256" key="2">
    <source>
        <dbReference type="ARBA" id="ARBA00009784"/>
    </source>
</evidence>
<accession>A0AAN0RJF0</accession>
<keyword evidence="3" id="KW-1003">Cell membrane</keyword>
<evidence type="ECO:0000313" key="9">
    <source>
        <dbReference type="Proteomes" id="UP000028680"/>
    </source>
</evidence>
<name>A0AAN0RJF0_9RHOB</name>
<evidence type="ECO:0000256" key="1">
    <source>
        <dbReference type="ARBA" id="ARBA00004651"/>
    </source>
</evidence>
<evidence type="ECO:0000256" key="4">
    <source>
        <dbReference type="ARBA" id="ARBA00022692"/>
    </source>
</evidence>
<dbReference type="PANTHER" id="PTHR33508">
    <property type="entry name" value="UPF0056 MEMBRANE PROTEIN YHCE"/>
    <property type="match status" value="1"/>
</dbReference>
<feature type="transmembrane region" description="Helical" evidence="7">
    <location>
        <begin position="12"/>
        <end position="33"/>
    </location>
</feature>
<evidence type="ECO:0000256" key="6">
    <source>
        <dbReference type="ARBA" id="ARBA00023136"/>
    </source>
</evidence>
<proteinExistence type="inferred from homology"/>
<feature type="transmembrane region" description="Helical" evidence="7">
    <location>
        <begin position="150"/>
        <end position="170"/>
    </location>
</feature>
<reference evidence="8 9" key="1">
    <citation type="journal article" date="2014" name="ISME J.">
        <title>Adaptation of an abundant Roseobacter RCA organism to pelagic systems revealed by genomic and transcriptomic analyses.</title>
        <authorList>
            <person name="Voget S."/>
            <person name="Wemheuer B."/>
            <person name="Brinkhoff T."/>
            <person name="Vollmers J."/>
            <person name="Dietrich S."/>
            <person name="Giebel H.A."/>
            <person name="Beardsley C."/>
            <person name="Sardemann C."/>
            <person name="Bakenhus I."/>
            <person name="Billerbeck S."/>
            <person name="Daniel R."/>
            <person name="Simon M."/>
        </authorList>
    </citation>
    <scope>NUCLEOTIDE SEQUENCE [LARGE SCALE GENOMIC DNA]</scope>
    <source>
        <strain evidence="8 9">RCA23</strain>
    </source>
</reference>
<feature type="transmembrane region" description="Helical" evidence="7">
    <location>
        <begin position="76"/>
        <end position="97"/>
    </location>
</feature>
<organism evidence="8 9">
    <name type="scientific">Planktomarina temperata RCA23</name>
    <dbReference type="NCBI Taxonomy" id="666509"/>
    <lineage>
        <taxon>Bacteria</taxon>
        <taxon>Pseudomonadati</taxon>
        <taxon>Pseudomonadota</taxon>
        <taxon>Alphaproteobacteria</taxon>
        <taxon>Rhodobacterales</taxon>
        <taxon>Paracoccaceae</taxon>
        <taxon>Planktomarina</taxon>
    </lineage>
</organism>